<keyword evidence="1" id="KW-0175">Coiled coil</keyword>
<accession>A0ABR9S109</accession>
<organism evidence="2 3">
    <name type="scientific">Ramlibacter pallidus</name>
    <dbReference type="NCBI Taxonomy" id="2780087"/>
    <lineage>
        <taxon>Bacteria</taxon>
        <taxon>Pseudomonadati</taxon>
        <taxon>Pseudomonadota</taxon>
        <taxon>Betaproteobacteria</taxon>
        <taxon>Burkholderiales</taxon>
        <taxon>Comamonadaceae</taxon>
        <taxon>Ramlibacter</taxon>
    </lineage>
</organism>
<protein>
    <recommendedName>
        <fullName evidence="4">Flagellar FliJ protein</fullName>
    </recommendedName>
</protein>
<reference evidence="2 3" key="1">
    <citation type="submission" date="2020-10" db="EMBL/GenBank/DDBJ databases">
        <title>Ramlibacter sp. HM2 16S ribosomal RNA gene Genome sequencing and assembly.</title>
        <authorList>
            <person name="Kang M."/>
        </authorList>
    </citation>
    <scope>NUCLEOTIDE SEQUENCE [LARGE SCALE GENOMIC DNA]</scope>
    <source>
        <strain evidence="2 3">HM2</strain>
    </source>
</reference>
<dbReference type="InterPro" id="IPR053716">
    <property type="entry name" value="Flag_assembly_chemotaxis_eff"/>
</dbReference>
<evidence type="ECO:0008006" key="4">
    <source>
        <dbReference type="Google" id="ProtNLM"/>
    </source>
</evidence>
<keyword evidence="3" id="KW-1185">Reference proteome</keyword>
<evidence type="ECO:0000313" key="2">
    <source>
        <dbReference type="EMBL" id="MBE7367190.1"/>
    </source>
</evidence>
<dbReference type="EMBL" id="JADDIV010000002">
    <property type="protein sequence ID" value="MBE7367190.1"/>
    <property type="molecule type" value="Genomic_DNA"/>
</dbReference>
<evidence type="ECO:0000256" key="1">
    <source>
        <dbReference type="SAM" id="Coils"/>
    </source>
</evidence>
<proteinExistence type="predicted"/>
<dbReference type="Gene3D" id="1.10.287.1700">
    <property type="match status" value="1"/>
</dbReference>
<feature type="coiled-coil region" evidence="1">
    <location>
        <begin position="84"/>
        <end position="118"/>
    </location>
</feature>
<sequence>MTASLPAAVDLRGFRWRLAPVQRKLEWELEAAKARLADRLQQALRAASQVAELEATRNEQAAAAARVMRARGDAHAHAQALVYLSVLASRMVEAERERQAAESQADAARAECLACQRRLDTLVAARDSALGQHVRQELQRESKEADAAWLMLRAGDRHPVRDEGGAEA</sequence>
<dbReference type="Proteomes" id="UP000806285">
    <property type="component" value="Unassembled WGS sequence"/>
</dbReference>
<comment type="caution">
    <text evidence="2">The sequence shown here is derived from an EMBL/GenBank/DDBJ whole genome shotgun (WGS) entry which is preliminary data.</text>
</comment>
<gene>
    <name evidence="2" type="ORF">IM787_06420</name>
</gene>
<evidence type="ECO:0000313" key="3">
    <source>
        <dbReference type="Proteomes" id="UP000806285"/>
    </source>
</evidence>
<name>A0ABR9S109_9BURK</name>
<dbReference type="RefSeq" id="WP_193675816.1">
    <property type="nucleotide sequence ID" value="NZ_JADDIV010000002.1"/>
</dbReference>